<dbReference type="AlphaFoldDB" id="W6RXX7"/>
<dbReference type="HOGENOM" id="CLU_2071233_0_0_5"/>
<sequence length="118" mass="12756">MVAHRLWSEEVEWTTTDPAGNPIDAAGIPLAAAQLPDDKGEFEPFIARVGTVAILMLYLGFPGALRAVPDQHVLVGLLDFQTAVRRISCTKSARRAGCKARKYPDGIVAFFVLGCACR</sequence>
<name>W6RXX7_9HYPH</name>
<evidence type="ECO:0000313" key="1">
    <source>
        <dbReference type="EMBL" id="CDM59126.1"/>
    </source>
</evidence>
<keyword evidence="2" id="KW-1185">Reference proteome</keyword>
<proteinExistence type="predicted"/>
<protein>
    <submittedName>
        <fullName evidence="1">Uncharacterized protein</fullName>
    </submittedName>
</protein>
<dbReference type="Proteomes" id="UP000019443">
    <property type="component" value="Chromosome"/>
</dbReference>
<accession>W6RXX7</accession>
<dbReference type="EMBL" id="HG916852">
    <property type="protein sequence ID" value="CDM59126.1"/>
    <property type="molecule type" value="Genomic_DNA"/>
</dbReference>
<dbReference type="PATRIC" id="fig|348824.6.peg.3748"/>
<dbReference type="KEGG" id="rhl:LPU83_3482"/>
<reference evidence="1" key="1">
    <citation type="submission" date="2013-11" db="EMBL/GenBank/DDBJ databases">
        <title>Draft genome sequence of the broad-host-range Rhizobium sp. LPU83 strain, a member of the low-genetic diversity Oregon-like Rhizobium sp. group.</title>
        <authorList>
            <person name="Wibberg D."/>
            <person name="Puehler A."/>
            <person name="Schlueter A."/>
        </authorList>
    </citation>
    <scope>NUCLEOTIDE SEQUENCE [LARGE SCALE GENOMIC DNA]</scope>
    <source>
        <strain evidence="1">LPU83</strain>
    </source>
</reference>
<gene>
    <name evidence="1" type="ORF">LPU83_3482</name>
</gene>
<organism evidence="1 2">
    <name type="scientific">Rhizobium favelukesii</name>
    <dbReference type="NCBI Taxonomy" id="348824"/>
    <lineage>
        <taxon>Bacteria</taxon>
        <taxon>Pseudomonadati</taxon>
        <taxon>Pseudomonadota</taxon>
        <taxon>Alphaproteobacteria</taxon>
        <taxon>Hyphomicrobiales</taxon>
        <taxon>Rhizobiaceae</taxon>
        <taxon>Rhizobium/Agrobacterium group</taxon>
        <taxon>Rhizobium</taxon>
    </lineage>
</organism>
<evidence type="ECO:0000313" key="2">
    <source>
        <dbReference type="Proteomes" id="UP000019443"/>
    </source>
</evidence>